<reference evidence="1 2" key="1">
    <citation type="submission" date="2015-11" db="EMBL/GenBank/DDBJ databases">
        <title>Evidence for parallel genomic evolution in an endosymbiosis of termite gut flagellates.</title>
        <authorList>
            <person name="Zheng H."/>
        </authorList>
    </citation>
    <scope>NUCLEOTIDE SEQUENCE [LARGE SCALE GENOMIC DNA]</scope>
    <source>
        <strain evidence="1 2">CET450</strain>
    </source>
</reference>
<gene>
    <name evidence="1" type="ORF">ATZ36_13610</name>
</gene>
<dbReference type="EMBL" id="LNVX01000132">
    <property type="protein sequence ID" value="OEG71655.1"/>
    <property type="molecule type" value="Genomic_DNA"/>
</dbReference>
<evidence type="ECO:0000313" key="1">
    <source>
        <dbReference type="EMBL" id="OEG71655.1"/>
    </source>
</evidence>
<organism evidence="1 2">
    <name type="scientific">Endomicrobium trichonymphae</name>
    <dbReference type="NCBI Taxonomy" id="1408204"/>
    <lineage>
        <taxon>Bacteria</taxon>
        <taxon>Pseudomonadati</taxon>
        <taxon>Elusimicrobiota</taxon>
        <taxon>Endomicrobiia</taxon>
        <taxon>Endomicrobiales</taxon>
        <taxon>Endomicrobiaceae</taxon>
        <taxon>Candidatus Endomicrobiellum</taxon>
    </lineage>
</organism>
<name>A0A1E5IMD7_ENDTX</name>
<protein>
    <submittedName>
        <fullName evidence="1">Uncharacterized protein</fullName>
    </submittedName>
</protein>
<dbReference type="AlphaFoldDB" id="A0A1E5IMD7"/>
<sequence length="61" mass="7003">MPSFKFVSAYPVYVITHPSSFKEIKFDFFSVTLEVTVPILEMPALTSKIFADRTFKPSKLK</sequence>
<dbReference type="Proteomes" id="UP000095237">
    <property type="component" value="Unassembled WGS sequence"/>
</dbReference>
<proteinExistence type="predicted"/>
<accession>A0A1E5IMD7</accession>
<evidence type="ECO:0000313" key="2">
    <source>
        <dbReference type="Proteomes" id="UP000095237"/>
    </source>
</evidence>
<comment type="caution">
    <text evidence="1">The sequence shown here is derived from an EMBL/GenBank/DDBJ whole genome shotgun (WGS) entry which is preliminary data.</text>
</comment>
<keyword evidence="2" id="KW-1185">Reference proteome</keyword>